<evidence type="ECO:0000256" key="4">
    <source>
        <dbReference type="SAM" id="Phobius"/>
    </source>
</evidence>
<dbReference type="PANTHER" id="PTHR23537:SF1">
    <property type="entry name" value="SUGAR TRANSPORTER"/>
    <property type="match status" value="1"/>
</dbReference>
<protein>
    <submittedName>
        <fullName evidence="6">Putative MFS family arabinose efflux permease</fullName>
    </submittedName>
</protein>
<reference evidence="6 7" key="1">
    <citation type="journal article" date="2015" name="Stand. Genomic Sci.">
        <title>Genomic Encyclopedia of Bacterial and Archaeal Type Strains, Phase III: the genomes of soil and plant-associated and newly described type strains.</title>
        <authorList>
            <person name="Whitman W.B."/>
            <person name="Woyke T."/>
            <person name="Klenk H.P."/>
            <person name="Zhou Y."/>
            <person name="Lilburn T.G."/>
            <person name="Beck B.J."/>
            <person name="De Vos P."/>
            <person name="Vandamme P."/>
            <person name="Eisen J.A."/>
            <person name="Garrity G."/>
            <person name="Hugenholtz P."/>
            <person name="Kyrpides N.C."/>
        </authorList>
    </citation>
    <scope>NUCLEOTIDE SEQUENCE [LARGE SCALE GENOMIC DNA]</scope>
    <source>
        <strain evidence="6 7">CGMCC 1.2546</strain>
    </source>
</reference>
<dbReference type="InterPro" id="IPR036259">
    <property type="entry name" value="MFS_trans_sf"/>
</dbReference>
<dbReference type="GO" id="GO:0022857">
    <property type="term" value="F:transmembrane transporter activity"/>
    <property type="evidence" value="ECO:0007669"/>
    <property type="project" value="InterPro"/>
</dbReference>
<keyword evidence="3 4" id="KW-0472">Membrane</keyword>
<evidence type="ECO:0000256" key="3">
    <source>
        <dbReference type="ARBA" id="ARBA00023136"/>
    </source>
</evidence>
<dbReference type="Pfam" id="PF06779">
    <property type="entry name" value="MFS_4"/>
    <property type="match status" value="1"/>
</dbReference>
<dbReference type="SUPFAM" id="SSF103473">
    <property type="entry name" value="MFS general substrate transporter"/>
    <property type="match status" value="1"/>
</dbReference>
<keyword evidence="1 4" id="KW-0812">Transmembrane</keyword>
<dbReference type="InterPro" id="IPR010645">
    <property type="entry name" value="MFS_4"/>
</dbReference>
<feature type="transmembrane region" description="Helical" evidence="4">
    <location>
        <begin position="221"/>
        <end position="245"/>
    </location>
</feature>
<feature type="transmembrane region" description="Helical" evidence="4">
    <location>
        <begin position="62"/>
        <end position="82"/>
    </location>
</feature>
<dbReference type="EMBL" id="VLKT01000009">
    <property type="protein sequence ID" value="TWI39616.1"/>
    <property type="molecule type" value="Genomic_DNA"/>
</dbReference>
<keyword evidence="2 4" id="KW-1133">Transmembrane helix</keyword>
<gene>
    <name evidence="6" type="ORF">IQ26_01846</name>
</gene>
<accession>A0A562P6K2</accession>
<feature type="transmembrane region" description="Helical" evidence="4">
    <location>
        <begin position="21"/>
        <end position="42"/>
    </location>
</feature>
<sequence>MFDRLVHLLCTAMKAASPSPLRLALAGMVALAVAMGIGRFVYTPILPGMMEELGLSAADAGWIASANYLGYLVGALAAVGGWAHGRERLLMLAGLAATAVLTGVMGLAGTMAAFLVIRFLAGLASAFVLVFMSSIVFGHLAAAGRNDLQALHFGGVGLGIAASSALMAILVMEHAGWAAGWFWSAAISACAFVVVALLVGSTATANGVDGREPALPKDRSLMKIIIAYGLFGFGYIVTATFLIAIVRQGGGGRVFEAVVWMVTGLAGIPSVWLWQKIAARVGLYAAYAFGCLVEVVGVTASVAMGGHIGPLLGGLLLGGTFIAITALGLQTGRQLVPQAPRRILALMTASFGLGQIIGPIVAGLLAQASGDFFLASIVAAAVLLVSGVITWSAAPKSP</sequence>
<feature type="transmembrane region" description="Helical" evidence="4">
    <location>
        <begin position="257"/>
        <end position="274"/>
    </location>
</feature>
<evidence type="ECO:0000256" key="1">
    <source>
        <dbReference type="ARBA" id="ARBA00022692"/>
    </source>
</evidence>
<feature type="transmembrane region" description="Helical" evidence="4">
    <location>
        <begin position="311"/>
        <end position="331"/>
    </location>
</feature>
<evidence type="ECO:0000313" key="6">
    <source>
        <dbReference type="EMBL" id="TWI39616.1"/>
    </source>
</evidence>
<keyword evidence="7" id="KW-1185">Reference proteome</keyword>
<evidence type="ECO:0000259" key="5">
    <source>
        <dbReference type="PROSITE" id="PS50850"/>
    </source>
</evidence>
<proteinExistence type="predicted"/>
<evidence type="ECO:0000313" key="7">
    <source>
        <dbReference type="Proteomes" id="UP000317122"/>
    </source>
</evidence>
<feature type="transmembrane region" description="Helical" evidence="4">
    <location>
        <begin position="123"/>
        <end position="143"/>
    </location>
</feature>
<feature type="transmembrane region" description="Helical" evidence="4">
    <location>
        <begin position="178"/>
        <end position="200"/>
    </location>
</feature>
<name>A0A562P6K2_9HYPH</name>
<evidence type="ECO:0000256" key="2">
    <source>
        <dbReference type="ARBA" id="ARBA00022989"/>
    </source>
</evidence>
<dbReference type="CDD" id="cd06180">
    <property type="entry name" value="MFS_YjiJ"/>
    <property type="match status" value="1"/>
</dbReference>
<dbReference type="PANTHER" id="PTHR23537">
    <property type="match status" value="1"/>
</dbReference>
<dbReference type="Gene3D" id="1.20.1250.20">
    <property type="entry name" value="MFS general substrate transporter like domains"/>
    <property type="match status" value="2"/>
</dbReference>
<feature type="transmembrane region" description="Helical" evidence="4">
    <location>
        <begin position="343"/>
        <end position="366"/>
    </location>
</feature>
<feature type="transmembrane region" description="Helical" evidence="4">
    <location>
        <begin position="281"/>
        <end position="305"/>
    </location>
</feature>
<dbReference type="Proteomes" id="UP000317122">
    <property type="component" value="Unassembled WGS sequence"/>
</dbReference>
<dbReference type="InterPro" id="IPR020846">
    <property type="entry name" value="MFS_dom"/>
</dbReference>
<dbReference type="GO" id="GO:0005886">
    <property type="term" value="C:plasma membrane"/>
    <property type="evidence" value="ECO:0007669"/>
    <property type="project" value="TreeGrafter"/>
</dbReference>
<feature type="transmembrane region" description="Helical" evidence="4">
    <location>
        <begin position="89"/>
        <end position="117"/>
    </location>
</feature>
<comment type="caution">
    <text evidence="6">The sequence shown here is derived from an EMBL/GenBank/DDBJ whole genome shotgun (WGS) entry which is preliminary data.</text>
</comment>
<dbReference type="PROSITE" id="PS50850">
    <property type="entry name" value="MFS"/>
    <property type="match status" value="1"/>
</dbReference>
<dbReference type="AlphaFoldDB" id="A0A562P6K2"/>
<feature type="transmembrane region" description="Helical" evidence="4">
    <location>
        <begin position="372"/>
        <end position="394"/>
    </location>
</feature>
<feature type="transmembrane region" description="Helical" evidence="4">
    <location>
        <begin position="150"/>
        <end position="172"/>
    </location>
</feature>
<feature type="domain" description="Major facilitator superfamily (MFS) profile" evidence="5">
    <location>
        <begin position="22"/>
        <end position="398"/>
    </location>
</feature>
<organism evidence="6 7">
    <name type="scientific">Mesorhizobium tianshanense</name>
    <dbReference type="NCBI Taxonomy" id="39844"/>
    <lineage>
        <taxon>Bacteria</taxon>
        <taxon>Pseudomonadati</taxon>
        <taxon>Pseudomonadota</taxon>
        <taxon>Alphaproteobacteria</taxon>
        <taxon>Hyphomicrobiales</taxon>
        <taxon>Phyllobacteriaceae</taxon>
        <taxon>Mesorhizobium</taxon>
    </lineage>
</organism>